<sequence>QIGVYLVVGNSITRIEESTGNDTLVPYMMDAITVLEEIKDLTETTPNFDIEGLASIAS</sequence>
<dbReference type="AlphaFoldDB" id="A0A9N9DLE3"/>
<evidence type="ECO:0000313" key="2">
    <source>
        <dbReference type="Proteomes" id="UP000789706"/>
    </source>
</evidence>
<comment type="caution">
    <text evidence="1">The sequence shown here is derived from an EMBL/GenBank/DDBJ whole genome shotgun (WGS) entry which is preliminary data.</text>
</comment>
<feature type="non-terminal residue" evidence="1">
    <location>
        <position position="58"/>
    </location>
</feature>
<reference evidence="1" key="1">
    <citation type="submission" date="2021-06" db="EMBL/GenBank/DDBJ databases">
        <authorList>
            <person name="Kallberg Y."/>
            <person name="Tangrot J."/>
            <person name="Rosling A."/>
        </authorList>
    </citation>
    <scope>NUCLEOTIDE SEQUENCE</scope>
    <source>
        <strain evidence="1">AZ414A</strain>
    </source>
</reference>
<accession>A0A9N9DLE3</accession>
<organism evidence="1 2">
    <name type="scientific">Diversispora eburnea</name>
    <dbReference type="NCBI Taxonomy" id="1213867"/>
    <lineage>
        <taxon>Eukaryota</taxon>
        <taxon>Fungi</taxon>
        <taxon>Fungi incertae sedis</taxon>
        <taxon>Mucoromycota</taxon>
        <taxon>Glomeromycotina</taxon>
        <taxon>Glomeromycetes</taxon>
        <taxon>Diversisporales</taxon>
        <taxon>Diversisporaceae</taxon>
        <taxon>Diversispora</taxon>
    </lineage>
</organism>
<gene>
    <name evidence="1" type="ORF">DEBURN_LOCUS11127</name>
</gene>
<dbReference type="EMBL" id="CAJVPK010004859">
    <property type="protein sequence ID" value="CAG8640031.1"/>
    <property type="molecule type" value="Genomic_DNA"/>
</dbReference>
<proteinExistence type="predicted"/>
<evidence type="ECO:0000313" key="1">
    <source>
        <dbReference type="EMBL" id="CAG8640031.1"/>
    </source>
</evidence>
<protein>
    <submittedName>
        <fullName evidence="1">6089_t:CDS:1</fullName>
    </submittedName>
</protein>
<name>A0A9N9DLE3_9GLOM</name>
<dbReference type="Proteomes" id="UP000789706">
    <property type="component" value="Unassembled WGS sequence"/>
</dbReference>
<keyword evidence="2" id="KW-1185">Reference proteome</keyword>